<dbReference type="SUPFAM" id="SSF46785">
    <property type="entry name" value="Winged helix' DNA-binding domain"/>
    <property type="match status" value="1"/>
</dbReference>
<accession>A0A268ADN4</accession>
<gene>
    <name evidence="5" type="ORF">CHH64_04660</name>
</gene>
<keyword evidence="1" id="KW-0805">Transcription regulation</keyword>
<dbReference type="CDD" id="cd00090">
    <property type="entry name" value="HTH_ARSR"/>
    <property type="match status" value="1"/>
</dbReference>
<comment type="caution">
    <text evidence="5">The sequence shown here is derived from an EMBL/GenBank/DDBJ whole genome shotgun (WGS) entry which is preliminary data.</text>
</comment>
<dbReference type="InterPro" id="IPR001845">
    <property type="entry name" value="HTH_ArsR_DNA-bd_dom"/>
</dbReference>
<dbReference type="GO" id="GO:0003700">
    <property type="term" value="F:DNA-binding transcription factor activity"/>
    <property type="evidence" value="ECO:0007669"/>
    <property type="project" value="InterPro"/>
</dbReference>
<dbReference type="PANTHER" id="PTHR33154">
    <property type="entry name" value="TRANSCRIPTIONAL REGULATOR, ARSR FAMILY"/>
    <property type="match status" value="1"/>
</dbReference>
<evidence type="ECO:0000313" key="5">
    <source>
        <dbReference type="EMBL" id="PAD22227.1"/>
    </source>
</evidence>
<evidence type="ECO:0000256" key="3">
    <source>
        <dbReference type="ARBA" id="ARBA00023163"/>
    </source>
</evidence>
<organism evidence="5 6">
    <name type="scientific">Terribacillus saccharophilus</name>
    <dbReference type="NCBI Taxonomy" id="361277"/>
    <lineage>
        <taxon>Bacteria</taxon>
        <taxon>Bacillati</taxon>
        <taxon>Bacillota</taxon>
        <taxon>Bacilli</taxon>
        <taxon>Bacillales</taxon>
        <taxon>Bacillaceae</taxon>
        <taxon>Terribacillus</taxon>
    </lineage>
</organism>
<evidence type="ECO:0000256" key="2">
    <source>
        <dbReference type="ARBA" id="ARBA00023125"/>
    </source>
</evidence>
<dbReference type="PROSITE" id="PS50987">
    <property type="entry name" value="HTH_ARSR_2"/>
    <property type="match status" value="1"/>
</dbReference>
<proteinExistence type="predicted"/>
<dbReference type="InterPro" id="IPR036390">
    <property type="entry name" value="WH_DNA-bd_sf"/>
</dbReference>
<dbReference type="AlphaFoldDB" id="A0A268ADN4"/>
<sequence>MKPVEIFKALSNETRLQILEWLKEPEKHFSPQPVEVSDFSKSGVCVTQFHEKLNVTQSTASQHLSLLNRAGLVTAQRHGKFTYYKRNEEAFKQLQEMIKRHINFISFLFSTSRFPILKHI</sequence>
<dbReference type="InterPro" id="IPR036388">
    <property type="entry name" value="WH-like_DNA-bd_sf"/>
</dbReference>
<dbReference type="GO" id="GO:0003677">
    <property type="term" value="F:DNA binding"/>
    <property type="evidence" value="ECO:0007669"/>
    <property type="project" value="UniProtKB-KW"/>
</dbReference>
<evidence type="ECO:0000256" key="1">
    <source>
        <dbReference type="ARBA" id="ARBA00023015"/>
    </source>
</evidence>
<keyword evidence="3" id="KW-0804">Transcription</keyword>
<keyword evidence="2" id="KW-0238">DNA-binding</keyword>
<dbReference type="SMART" id="SM00418">
    <property type="entry name" value="HTH_ARSR"/>
    <property type="match status" value="1"/>
</dbReference>
<feature type="domain" description="HTH arsR-type" evidence="4">
    <location>
        <begin position="1"/>
        <end position="106"/>
    </location>
</feature>
<evidence type="ECO:0000313" key="6">
    <source>
        <dbReference type="Proteomes" id="UP000216013"/>
    </source>
</evidence>
<protein>
    <submittedName>
        <fullName evidence="5">Transcriptional regulator</fullName>
    </submittedName>
</protein>
<dbReference type="Gene3D" id="1.10.10.10">
    <property type="entry name" value="Winged helix-like DNA-binding domain superfamily/Winged helix DNA-binding domain"/>
    <property type="match status" value="1"/>
</dbReference>
<dbReference type="InterPro" id="IPR051081">
    <property type="entry name" value="HTH_MetalResp_TranReg"/>
</dbReference>
<dbReference type="PANTHER" id="PTHR33154:SF33">
    <property type="entry name" value="TRANSCRIPTIONAL REPRESSOR SDPR"/>
    <property type="match status" value="1"/>
</dbReference>
<dbReference type="EMBL" id="NPBV01000003">
    <property type="protein sequence ID" value="PAD22227.1"/>
    <property type="molecule type" value="Genomic_DNA"/>
</dbReference>
<dbReference type="InterPro" id="IPR011991">
    <property type="entry name" value="ArsR-like_HTH"/>
</dbReference>
<name>A0A268ADN4_9BACI</name>
<reference evidence="5 6" key="1">
    <citation type="submission" date="2017-07" db="EMBL/GenBank/DDBJ databases">
        <title>Isolation and whole genome analysis of endospore-forming bacteria from heroin.</title>
        <authorList>
            <person name="Kalinowski J."/>
            <person name="Ahrens B."/>
            <person name="Al-Dilaimi A."/>
            <person name="Winkler A."/>
            <person name="Wibberg D."/>
            <person name="Schleenbecker U."/>
            <person name="Ruckert C."/>
            <person name="Wolfel R."/>
            <person name="Grass G."/>
        </authorList>
    </citation>
    <scope>NUCLEOTIDE SEQUENCE [LARGE SCALE GENOMIC DNA]</scope>
    <source>
        <strain evidence="5 6">7528</strain>
    </source>
</reference>
<evidence type="ECO:0000259" key="4">
    <source>
        <dbReference type="PROSITE" id="PS50987"/>
    </source>
</evidence>
<dbReference type="Proteomes" id="UP000216013">
    <property type="component" value="Unassembled WGS sequence"/>
</dbReference>
<dbReference type="Pfam" id="PF01022">
    <property type="entry name" value="HTH_5"/>
    <property type="match status" value="1"/>
</dbReference>